<dbReference type="GO" id="GO:0030976">
    <property type="term" value="F:thiamine pyrophosphate binding"/>
    <property type="evidence" value="ECO:0007669"/>
    <property type="project" value="TreeGrafter"/>
</dbReference>
<dbReference type="EMBL" id="VDFR01000201">
    <property type="protein sequence ID" value="TNC31680.1"/>
    <property type="molecule type" value="Genomic_DNA"/>
</dbReference>
<dbReference type="CDD" id="cd13589">
    <property type="entry name" value="PBP2_polyamine_RpCGA009"/>
    <property type="match status" value="1"/>
</dbReference>
<evidence type="ECO:0000256" key="1">
    <source>
        <dbReference type="ARBA" id="ARBA00004418"/>
    </source>
</evidence>
<dbReference type="GO" id="GO:0030288">
    <property type="term" value="C:outer membrane-bounded periplasmic space"/>
    <property type="evidence" value="ECO:0007669"/>
    <property type="project" value="TreeGrafter"/>
</dbReference>
<evidence type="ECO:0000256" key="2">
    <source>
        <dbReference type="ARBA" id="ARBA00022448"/>
    </source>
</evidence>
<comment type="caution">
    <text evidence="6">The sequence shown here is derived from an EMBL/GenBank/DDBJ whole genome shotgun (WGS) entry which is preliminary data.</text>
</comment>
<comment type="subcellular location">
    <subcellularLocation>
        <location evidence="1">Periplasm</location>
    </subcellularLocation>
</comment>
<dbReference type="PANTHER" id="PTHR30006">
    <property type="entry name" value="THIAMINE-BINDING PERIPLASMIC PROTEIN-RELATED"/>
    <property type="match status" value="1"/>
</dbReference>
<evidence type="ECO:0000313" key="7">
    <source>
        <dbReference type="Proteomes" id="UP000306740"/>
    </source>
</evidence>
<dbReference type="AlphaFoldDB" id="A0A5C4MB92"/>
<keyword evidence="2" id="KW-0813">Transport</keyword>
<organism evidence="6 7">
    <name type="scientific">Mumia zhuanghuii</name>
    <dbReference type="NCBI Taxonomy" id="2585211"/>
    <lineage>
        <taxon>Bacteria</taxon>
        <taxon>Bacillati</taxon>
        <taxon>Actinomycetota</taxon>
        <taxon>Actinomycetes</taxon>
        <taxon>Propionibacteriales</taxon>
        <taxon>Nocardioidaceae</taxon>
        <taxon>Mumia</taxon>
    </lineage>
</organism>
<evidence type="ECO:0000313" key="6">
    <source>
        <dbReference type="EMBL" id="TNC31680.1"/>
    </source>
</evidence>
<sequence length="347" mass="38156">MTKMTSRGGRTIAMIAATILPLALISACGADESDGKTTLTVASYGGPYQDAQAKAFFEPYMKANPDVKIVQDSPSDNAKLRAMVDAGKPQWDVVLLANDFGNESQGKWLEPIDYDVVDKDSLLDGYAGKYRAGADVEGTVLAYREDKLPQAPSSWADFFDTKKFPGKRAVNKFAAGGILEAALLADGVPQAELYPLDVDRALEKIDTIKDRIVWWDTAAQSQQLLESGEVTMGLVWVGRAIDAGKSSPVSVDWNTWLSQDAYWMVPKGTPNAEEAMKLIAYMVSKDPQVEFTQLIDYGTVNREAAEVESVRANPNRPSNHLDTQVPMDDEWWAENLEGVMETFNAWV</sequence>
<dbReference type="GO" id="GO:0030975">
    <property type="term" value="F:thiamine binding"/>
    <property type="evidence" value="ECO:0007669"/>
    <property type="project" value="TreeGrafter"/>
</dbReference>
<reference evidence="6 7" key="1">
    <citation type="submission" date="2019-05" db="EMBL/GenBank/DDBJ databases">
        <title>Mumia sp. nov., isolated from the intestinal contents of plateau pika (Ochotona curzoniae) in the Qinghai-Tibet plateau of China.</title>
        <authorList>
            <person name="Tian Z."/>
        </authorList>
    </citation>
    <scope>NUCLEOTIDE SEQUENCE [LARGE SCALE GENOMIC DNA]</scope>
    <source>
        <strain evidence="7">527</strain>
    </source>
</reference>
<keyword evidence="3 5" id="KW-0732">Signal</keyword>
<protein>
    <submittedName>
        <fullName evidence="6">Extracellular solute-binding protein</fullName>
    </submittedName>
</protein>
<dbReference type="SUPFAM" id="SSF53850">
    <property type="entry name" value="Periplasmic binding protein-like II"/>
    <property type="match status" value="1"/>
</dbReference>
<evidence type="ECO:0000256" key="3">
    <source>
        <dbReference type="ARBA" id="ARBA00022729"/>
    </source>
</evidence>
<feature type="signal peptide" evidence="5">
    <location>
        <begin position="1"/>
        <end position="30"/>
    </location>
</feature>
<feature type="chain" id="PRO_5038635028" evidence="5">
    <location>
        <begin position="31"/>
        <end position="347"/>
    </location>
</feature>
<dbReference type="PANTHER" id="PTHR30006:SF3">
    <property type="entry name" value="THIAMINE-BINDING PERIPLASMIC PROTEIN"/>
    <property type="match status" value="1"/>
</dbReference>
<dbReference type="Proteomes" id="UP000306740">
    <property type="component" value="Unassembled WGS sequence"/>
</dbReference>
<dbReference type="GO" id="GO:0015888">
    <property type="term" value="P:thiamine transport"/>
    <property type="evidence" value="ECO:0007669"/>
    <property type="project" value="TreeGrafter"/>
</dbReference>
<feature type="non-terminal residue" evidence="6">
    <location>
        <position position="347"/>
    </location>
</feature>
<proteinExistence type="predicted"/>
<dbReference type="InterPro" id="IPR006059">
    <property type="entry name" value="SBP"/>
</dbReference>
<accession>A0A5C4MB92</accession>
<evidence type="ECO:0000256" key="4">
    <source>
        <dbReference type="ARBA" id="ARBA00022764"/>
    </source>
</evidence>
<dbReference type="OrthoDB" id="9815444at2"/>
<name>A0A5C4MB92_9ACTN</name>
<gene>
    <name evidence="6" type="ORF">FHE65_31025</name>
</gene>
<dbReference type="Pfam" id="PF13416">
    <property type="entry name" value="SBP_bac_8"/>
    <property type="match status" value="1"/>
</dbReference>
<dbReference type="PROSITE" id="PS51257">
    <property type="entry name" value="PROKAR_LIPOPROTEIN"/>
    <property type="match status" value="1"/>
</dbReference>
<evidence type="ECO:0000256" key="5">
    <source>
        <dbReference type="SAM" id="SignalP"/>
    </source>
</evidence>
<keyword evidence="4" id="KW-0574">Periplasm</keyword>
<dbReference type="Gene3D" id="3.40.190.10">
    <property type="entry name" value="Periplasmic binding protein-like II"/>
    <property type="match status" value="2"/>
</dbReference>